<dbReference type="Pfam" id="PF21311">
    <property type="entry name" value="Phage_RBD_prop"/>
    <property type="match status" value="1"/>
</dbReference>
<feature type="domain" description="P68 RBP/TagC-like beta-propeller" evidence="3">
    <location>
        <begin position="64"/>
        <end position="332"/>
    </location>
</feature>
<evidence type="ECO:0000256" key="1">
    <source>
        <dbReference type="SAM" id="MobiDB-lite"/>
    </source>
</evidence>
<dbReference type="EMBL" id="JAOZYB010000001">
    <property type="protein sequence ID" value="MEB3958866.1"/>
    <property type="molecule type" value="Genomic_DNA"/>
</dbReference>
<sequence length="336" mass="37026">MARFLPQPPTRRDALGLAALTTLGLVLPAATARADTTRTEHGTSGLAASGTPWLTGRRLRHGTVLQSFAFDESHHCLYALQVMPGGIRLPGEKHPYTHAERAHRGDLCLNRLSLRGRRTGYMYLKGFGHGGAMGVEQHRKGSRLWTEWDAHPASGYGRGICRFRFANKRVLTRAGAHLTAYHPVPGSTSNSVTLDQSRRRLLLRYKIEGTPRFAVYDLARFVAGHSRPLADLAQPDAYLGLPFQGMALDGNTVYQLMGSGYGPDNPSESGGNTYLGRTNWRTGSSHQSFPDHTAPHLSPREPEGLAVRRSDRRLYLGFTQGAPGDRRFSLYSKGLR</sequence>
<dbReference type="InterPro" id="IPR006311">
    <property type="entry name" value="TAT_signal"/>
</dbReference>
<feature type="compositionally biased region" description="Polar residues" evidence="1">
    <location>
        <begin position="266"/>
        <end position="290"/>
    </location>
</feature>
<evidence type="ECO:0000313" key="4">
    <source>
        <dbReference type="EMBL" id="MEB3958866.1"/>
    </source>
</evidence>
<reference evidence="4 5" key="1">
    <citation type="submission" date="2022-10" db="EMBL/GenBank/DDBJ databases">
        <authorList>
            <person name="Xie J."/>
            <person name="Shen N."/>
        </authorList>
    </citation>
    <scope>NUCLEOTIDE SEQUENCE [LARGE SCALE GENOMIC DNA]</scope>
    <source>
        <strain evidence="4 5">DSM 41681</strain>
    </source>
</reference>
<dbReference type="PROSITE" id="PS51318">
    <property type="entry name" value="TAT"/>
    <property type="match status" value="1"/>
</dbReference>
<dbReference type="RefSeq" id="WP_324765847.1">
    <property type="nucleotide sequence ID" value="NZ_BAAATS010000022.1"/>
</dbReference>
<evidence type="ECO:0000259" key="3">
    <source>
        <dbReference type="Pfam" id="PF21311"/>
    </source>
</evidence>
<comment type="caution">
    <text evidence="4">The sequence shown here is derived from an EMBL/GenBank/DDBJ whole genome shotgun (WGS) entry which is preliminary data.</text>
</comment>
<accession>A0ABU6C3V4</accession>
<name>A0ABU6C3V4_9ACTN</name>
<feature type="signal peptide" evidence="2">
    <location>
        <begin position="1"/>
        <end position="34"/>
    </location>
</feature>
<keyword evidence="2" id="KW-0732">Signal</keyword>
<proteinExistence type="predicted"/>
<feature type="region of interest" description="Disordered" evidence="1">
    <location>
        <begin position="264"/>
        <end position="306"/>
    </location>
</feature>
<feature type="chain" id="PRO_5046786987" evidence="2">
    <location>
        <begin position="35"/>
        <end position="336"/>
    </location>
</feature>
<dbReference type="Proteomes" id="UP001352223">
    <property type="component" value="Unassembled WGS sequence"/>
</dbReference>
<evidence type="ECO:0000256" key="2">
    <source>
        <dbReference type="SAM" id="SignalP"/>
    </source>
</evidence>
<organism evidence="4 5">
    <name type="scientific">Streptomyces kunmingensis</name>
    <dbReference type="NCBI Taxonomy" id="68225"/>
    <lineage>
        <taxon>Bacteria</taxon>
        <taxon>Bacillati</taxon>
        <taxon>Actinomycetota</taxon>
        <taxon>Actinomycetes</taxon>
        <taxon>Kitasatosporales</taxon>
        <taxon>Streptomycetaceae</taxon>
        <taxon>Streptomyces</taxon>
    </lineage>
</organism>
<evidence type="ECO:0000313" key="5">
    <source>
        <dbReference type="Proteomes" id="UP001352223"/>
    </source>
</evidence>
<gene>
    <name evidence="4" type="ORF">OKJ48_01120</name>
</gene>
<dbReference type="InterPro" id="IPR048799">
    <property type="entry name" value="P68_RBP_TagC-like_beta-prop"/>
</dbReference>
<protein>
    <submittedName>
        <fullName evidence="4">Teichoic acid biosynthesis protein C</fullName>
    </submittedName>
</protein>
<keyword evidence="5" id="KW-1185">Reference proteome</keyword>